<evidence type="ECO:0000259" key="1">
    <source>
        <dbReference type="Pfam" id="PF10727"/>
    </source>
</evidence>
<evidence type="ECO:0000259" key="2">
    <source>
        <dbReference type="Pfam" id="PF10728"/>
    </source>
</evidence>
<sequence length="265" mass="27753">MRIAIIGAGRVASQLAPALAQAGHEVVAVWSRSEPSAQLLASKTGAVPLHGSKPDFATVTAAADLYLLAVPDDAVAQVLQAAQWPAGALLAHTSGALPLGVFAAQQQVRGGVFYPLQTFSPGRVLDWSTVPLCLEADEEADLAVLEAVARSLSQRVLRVPTPARQQLHVAAVFACNFTNHLLGIADALLADAHLPADLLTPLIRETVDKALANPPFAVQTGPAVRHDASTVALHTRALGAHPAWQQLYQLLTASIQETAATRPQA</sequence>
<organism evidence="3 4">
    <name type="scientific">Hymenobacter oligotrophus</name>
    <dbReference type="NCBI Taxonomy" id="2319843"/>
    <lineage>
        <taxon>Bacteria</taxon>
        <taxon>Pseudomonadati</taxon>
        <taxon>Bacteroidota</taxon>
        <taxon>Cytophagia</taxon>
        <taxon>Cytophagales</taxon>
        <taxon>Hymenobacteraceae</taxon>
        <taxon>Hymenobacter</taxon>
    </lineage>
</organism>
<dbReference type="InterPro" id="IPR018931">
    <property type="entry name" value="DUF2520"/>
</dbReference>
<dbReference type="InterPro" id="IPR019665">
    <property type="entry name" value="OxRdtase/DH_put_Rossmann_dom"/>
</dbReference>
<evidence type="ECO:0000313" key="4">
    <source>
        <dbReference type="Proteomes" id="UP000262802"/>
    </source>
</evidence>
<dbReference type="SUPFAM" id="SSF48179">
    <property type="entry name" value="6-phosphogluconate dehydrogenase C-terminal domain-like"/>
    <property type="match status" value="1"/>
</dbReference>
<dbReference type="InterPro" id="IPR037108">
    <property type="entry name" value="TM1727-like_C_sf"/>
</dbReference>
<dbReference type="Pfam" id="PF10727">
    <property type="entry name" value="Rossmann-like"/>
    <property type="match status" value="1"/>
</dbReference>
<dbReference type="SUPFAM" id="SSF51735">
    <property type="entry name" value="NAD(P)-binding Rossmann-fold domains"/>
    <property type="match status" value="1"/>
</dbReference>
<accession>A0A3B7R0Y1</accession>
<reference evidence="3 4" key="1">
    <citation type="submission" date="2018-09" db="EMBL/GenBank/DDBJ databases">
        <title>Hymenobacter medium sp. nov., isolated from R2A medium.</title>
        <authorList>
            <person name="Yingchao G."/>
        </authorList>
    </citation>
    <scope>NUCLEOTIDE SEQUENCE [LARGE SCALE GENOMIC DNA]</scope>
    <source>
        <strain evidence="4">sh-6</strain>
    </source>
</reference>
<keyword evidence="4" id="KW-1185">Reference proteome</keyword>
<protein>
    <submittedName>
        <fullName evidence="3">DUF2520 domain-containing protein</fullName>
    </submittedName>
</protein>
<gene>
    <name evidence="3" type="ORF">D3Y59_10435</name>
</gene>
<feature type="domain" description="Putative oxidoreductase/dehydrogenase Rossmann-like" evidence="1">
    <location>
        <begin position="2"/>
        <end position="104"/>
    </location>
</feature>
<evidence type="ECO:0000313" key="3">
    <source>
        <dbReference type="EMBL" id="AYA37432.1"/>
    </source>
</evidence>
<feature type="domain" description="DUF2520" evidence="2">
    <location>
        <begin position="130"/>
        <end position="254"/>
    </location>
</feature>
<dbReference type="PANTHER" id="PTHR40459:SF1">
    <property type="entry name" value="CONSERVED HYPOTHETICAL ALANINE AND LEUCINE RICH PROTEIN"/>
    <property type="match status" value="1"/>
</dbReference>
<dbReference type="PANTHER" id="PTHR40459">
    <property type="entry name" value="CONSERVED HYPOTHETICAL ALANINE AND LEUCINE RICH PROTEIN"/>
    <property type="match status" value="1"/>
</dbReference>
<dbReference type="Gene3D" id="1.10.1040.20">
    <property type="entry name" value="ProC-like, C-terminal domain"/>
    <property type="match status" value="1"/>
</dbReference>
<dbReference type="EMBL" id="CP032317">
    <property type="protein sequence ID" value="AYA37432.1"/>
    <property type="molecule type" value="Genomic_DNA"/>
</dbReference>
<dbReference type="RefSeq" id="WP_119445000.1">
    <property type="nucleotide sequence ID" value="NZ_CP032317.1"/>
</dbReference>
<dbReference type="OrthoDB" id="9810755at2"/>
<dbReference type="KEGG" id="hyh:D3Y59_10435"/>
<dbReference type="AlphaFoldDB" id="A0A3B7R0Y1"/>
<dbReference type="InterPro" id="IPR008927">
    <property type="entry name" value="6-PGluconate_DH-like_C_sf"/>
</dbReference>
<name>A0A3B7R0Y1_9BACT</name>
<dbReference type="Gene3D" id="3.40.50.720">
    <property type="entry name" value="NAD(P)-binding Rossmann-like Domain"/>
    <property type="match status" value="1"/>
</dbReference>
<proteinExistence type="predicted"/>
<dbReference type="Pfam" id="PF10728">
    <property type="entry name" value="DUF2520"/>
    <property type="match status" value="1"/>
</dbReference>
<dbReference type="Proteomes" id="UP000262802">
    <property type="component" value="Chromosome"/>
</dbReference>
<dbReference type="InterPro" id="IPR036291">
    <property type="entry name" value="NAD(P)-bd_dom_sf"/>
</dbReference>